<protein>
    <submittedName>
        <fullName evidence="9">ABC transporter permease</fullName>
    </submittedName>
</protein>
<evidence type="ECO:0000256" key="7">
    <source>
        <dbReference type="RuleBase" id="RU363032"/>
    </source>
</evidence>
<evidence type="ECO:0000256" key="4">
    <source>
        <dbReference type="ARBA" id="ARBA00022692"/>
    </source>
</evidence>
<evidence type="ECO:0000256" key="2">
    <source>
        <dbReference type="ARBA" id="ARBA00022448"/>
    </source>
</evidence>
<keyword evidence="5 7" id="KW-1133">Transmembrane helix</keyword>
<evidence type="ECO:0000259" key="8">
    <source>
        <dbReference type="PROSITE" id="PS50928"/>
    </source>
</evidence>
<dbReference type="SUPFAM" id="SSF161098">
    <property type="entry name" value="MetI-like"/>
    <property type="match status" value="1"/>
</dbReference>
<evidence type="ECO:0000256" key="6">
    <source>
        <dbReference type="ARBA" id="ARBA00023136"/>
    </source>
</evidence>
<keyword evidence="6 7" id="KW-0472">Membrane</keyword>
<dbReference type="InterPro" id="IPR000515">
    <property type="entry name" value="MetI-like"/>
</dbReference>
<name>A0A482TBL8_9EURY</name>
<evidence type="ECO:0000256" key="1">
    <source>
        <dbReference type="ARBA" id="ARBA00004651"/>
    </source>
</evidence>
<dbReference type="InterPro" id="IPR035906">
    <property type="entry name" value="MetI-like_sf"/>
</dbReference>
<evidence type="ECO:0000313" key="9">
    <source>
        <dbReference type="EMBL" id="RYJ08443.1"/>
    </source>
</evidence>
<keyword evidence="2 7" id="KW-0813">Transport</keyword>
<feature type="transmembrane region" description="Helical" evidence="7">
    <location>
        <begin position="86"/>
        <end position="109"/>
    </location>
</feature>
<organism evidence="9 10">
    <name type="scientific">Halogeometricum borinquense</name>
    <dbReference type="NCBI Taxonomy" id="60847"/>
    <lineage>
        <taxon>Archaea</taxon>
        <taxon>Methanobacteriati</taxon>
        <taxon>Methanobacteriota</taxon>
        <taxon>Stenosarchaea group</taxon>
        <taxon>Halobacteria</taxon>
        <taxon>Halobacteriales</taxon>
        <taxon>Haloferacaceae</taxon>
        <taxon>Halogeometricum</taxon>
    </lineage>
</organism>
<dbReference type="PANTHER" id="PTHR30151">
    <property type="entry name" value="ALKANE SULFONATE ABC TRANSPORTER-RELATED, MEMBRANE SUBUNIT"/>
    <property type="match status" value="1"/>
</dbReference>
<sequence>MATEFDRGGESDGSRASSARQMLFGGGFERKRISRGVLGTGCFLALWWLAGRTQPSYLLPTPPEVGLALWTELTSGELFVHLGQSLLHYVPGVVVGVTVGSAVGIAVGWSDALDDACTPIIRILRPIPPLAWIVFAIIWFGLGHSGAAFIVFIGAFWITFYNAYSGVESASRELMEVAETLGVDTDWRLIRRVVLPDATPELLTGLRTSVGQCWMMVIAAELFGAPGVGYEIITSSNNLATERSVAYMVTISAVFLVSDWGVRRLEARLLAWRQ</sequence>
<evidence type="ECO:0000313" key="10">
    <source>
        <dbReference type="Proteomes" id="UP000294028"/>
    </source>
</evidence>
<gene>
    <name evidence="9" type="ORF">ELS19_18105</name>
</gene>
<dbReference type="GO" id="GO:0005886">
    <property type="term" value="C:plasma membrane"/>
    <property type="evidence" value="ECO:0007669"/>
    <property type="project" value="UniProtKB-SubCell"/>
</dbReference>
<comment type="similarity">
    <text evidence="7">Belongs to the binding-protein-dependent transport system permease family.</text>
</comment>
<proteinExistence type="inferred from homology"/>
<reference evidence="9 10" key="1">
    <citation type="submission" date="2018-12" db="EMBL/GenBank/DDBJ databases">
        <title>Genome analysis provides insights into bioremediation potentialities of Halogeometricum borinquense strain N11.</title>
        <authorList>
            <person name="Najjari A."/>
            <person name="Youssef N."/>
            <person name="Fhoula I."/>
            <person name="Ben Dhia O."/>
            <person name="Mahjoubi M."/>
            <person name="Ouzari H.I."/>
            <person name="Cherif A."/>
        </authorList>
    </citation>
    <scope>NUCLEOTIDE SEQUENCE [LARGE SCALE GENOMIC DNA]</scope>
    <source>
        <strain evidence="9 10">N11</strain>
    </source>
</reference>
<dbReference type="Pfam" id="PF00528">
    <property type="entry name" value="BPD_transp_1"/>
    <property type="match status" value="1"/>
</dbReference>
<comment type="caution">
    <text evidence="9">The sequence shown here is derived from an EMBL/GenBank/DDBJ whole genome shotgun (WGS) entry which is preliminary data.</text>
</comment>
<dbReference type="EMBL" id="RZHH01000003">
    <property type="protein sequence ID" value="RYJ08443.1"/>
    <property type="molecule type" value="Genomic_DNA"/>
</dbReference>
<dbReference type="Gene3D" id="1.10.3720.10">
    <property type="entry name" value="MetI-like"/>
    <property type="match status" value="1"/>
</dbReference>
<dbReference type="CDD" id="cd06261">
    <property type="entry name" value="TM_PBP2"/>
    <property type="match status" value="1"/>
</dbReference>
<keyword evidence="3" id="KW-1003">Cell membrane</keyword>
<keyword evidence="4 7" id="KW-0812">Transmembrane</keyword>
<feature type="transmembrane region" description="Helical" evidence="7">
    <location>
        <begin position="33"/>
        <end position="50"/>
    </location>
</feature>
<evidence type="ECO:0000256" key="5">
    <source>
        <dbReference type="ARBA" id="ARBA00022989"/>
    </source>
</evidence>
<dbReference type="Proteomes" id="UP000294028">
    <property type="component" value="Unassembled WGS sequence"/>
</dbReference>
<dbReference type="GO" id="GO:0055085">
    <property type="term" value="P:transmembrane transport"/>
    <property type="evidence" value="ECO:0007669"/>
    <property type="project" value="InterPro"/>
</dbReference>
<feature type="domain" description="ABC transmembrane type-1" evidence="8">
    <location>
        <begin position="82"/>
        <end position="266"/>
    </location>
</feature>
<dbReference type="PANTHER" id="PTHR30151:SF0">
    <property type="entry name" value="ABC TRANSPORTER PERMEASE PROTEIN MJ0413-RELATED"/>
    <property type="match status" value="1"/>
</dbReference>
<feature type="transmembrane region" description="Helical" evidence="7">
    <location>
        <begin position="130"/>
        <end position="158"/>
    </location>
</feature>
<dbReference type="PROSITE" id="PS50928">
    <property type="entry name" value="ABC_TM1"/>
    <property type="match status" value="1"/>
</dbReference>
<accession>A0A482TBL8</accession>
<dbReference type="AlphaFoldDB" id="A0A482TBL8"/>
<comment type="subcellular location">
    <subcellularLocation>
        <location evidence="1 7">Cell membrane</location>
        <topology evidence="1 7">Multi-pass membrane protein</topology>
    </subcellularLocation>
</comment>
<dbReference type="RefSeq" id="WP_129786345.1">
    <property type="nucleotide sequence ID" value="NZ_RZHH01000003.1"/>
</dbReference>
<evidence type="ECO:0000256" key="3">
    <source>
        <dbReference type="ARBA" id="ARBA00022475"/>
    </source>
</evidence>